<keyword evidence="1" id="KW-0732">Signal</keyword>
<gene>
    <name evidence="3" type="ORF">SAMN02745220_00327</name>
</gene>
<reference evidence="3 4" key="1">
    <citation type="submission" date="2016-12" db="EMBL/GenBank/DDBJ databases">
        <authorList>
            <person name="Song W.-J."/>
            <person name="Kurnit D.M."/>
        </authorList>
    </citation>
    <scope>NUCLEOTIDE SEQUENCE [LARGE SCALE GENOMIC DNA]</scope>
    <source>
        <strain evidence="3 4">DSM 18488</strain>
    </source>
</reference>
<feature type="signal peptide" evidence="1">
    <location>
        <begin position="1"/>
        <end position="21"/>
    </location>
</feature>
<evidence type="ECO:0000313" key="4">
    <source>
        <dbReference type="Proteomes" id="UP000184603"/>
    </source>
</evidence>
<protein>
    <recommendedName>
        <fullName evidence="2">Oxidoreductase molybdopterin-binding domain-containing protein</fullName>
    </recommendedName>
</protein>
<accession>A0A1M7XWQ3</accession>
<dbReference type="STRING" id="1121416.SAMN02745220_00327"/>
<dbReference type="Proteomes" id="UP000184603">
    <property type="component" value="Unassembled WGS sequence"/>
</dbReference>
<dbReference type="InterPro" id="IPR000572">
    <property type="entry name" value="OxRdtase_Mopterin-bd_dom"/>
</dbReference>
<feature type="domain" description="Oxidoreductase molybdopterin-binding" evidence="2">
    <location>
        <begin position="63"/>
        <end position="140"/>
    </location>
</feature>
<proteinExistence type="predicted"/>
<name>A0A1M7XWQ3_9BACT</name>
<dbReference type="Gene3D" id="3.90.420.10">
    <property type="entry name" value="Oxidoreductase, molybdopterin-binding domain"/>
    <property type="match status" value="1"/>
</dbReference>
<sequence>MKTLLAYILLLVALPTTIALALDPPQGTVLLTINGKITTTNTEGAAQFDVAMLQALPQKTIKAETPWTAGVTKFSGPLLRDVLQMVGANGDSLLMTAINEYQVKVPVTDANFFNCILAMSVDGEILTIRTKGPLWLIYPWDTFDALRTETYYSRSIWQLKAIEIQ</sequence>
<dbReference type="Pfam" id="PF00174">
    <property type="entry name" value="Oxidored_molyb"/>
    <property type="match status" value="1"/>
</dbReference>
<dbReference type="RefSeq" id="WP_073611671.1">
    <property type="nucleotide sequence ID" value="NZ_FRFE01000001.1"/>
</dbReference>
<evidence type="ECO:0000256" key="1">
    <source>
        <dbReference type="SAM" id="SignalP"/>
    </source>
</evidence>
<keyword evidence="4" id="KW-1185">Reference proteome</keyword>
<organism evidence="3 4">
    <name type="scientific">Desulfopila aestuarii DSM 18488</name>
    <dbReference type="NCBI Taxonomy" id="1121416"/>
    <lineage>
        <taxon>Bacteria</taxon>
        <taxon>Pseudomonadati</taxon>
        <taxon>Thermodesulfobacteriota</taxon>
        <taxon>Desulfobulbia</taxon>
        <taxon>Desulfobulbales</taxon>
        <taxon>Desulfocapsaceae</taxon>
        <taxon>Desulfopila</taxon>
    </lineage>
</organism>
<feature type="chain" id="PRO_5012364903" description="Oxidoreductase molybdopterin-binding domain-containing protein" evidence="1">
    <location>
        <begin position="22"/>
        <end position="165"/>
    </location>
</feature>
<dbReference type="AlphaFoldDB" id="A0A1M7XWQ3"/>
<dbReference type="InterPro" id="IPR036374">
    <property type="entry name" value="OxRdtase_Mopterin-bd_sf"/>
</dbReference>
<dbReference type="OrthoDB" id="9798763at2"/>
<evidence type="ECO:0000313" key="3">
    <source>
        <dbReference type="EMBL" id="SHO43187.1"/>
    </source>
</evidence>
<dbReference type="SUPFAM" id="SSF56524">
    <property type="entry name" value="Oxidoreductase molybdopterin-binding domain"/>
    <property type="match status" value="1"/>
</dbReference>
<evidence type="ECO:0000259" key="2">
    <source>
        <dbReference type="Pfam" id="PF00174"/>
    </source>
</evidence>
<dbReference type="EMBL" id="FRFE01000001">
    <property type="protein sequence ID" value="SHO43187.1"/>
    <property type="molecule type" value="Genomic_DNA"/>
</dbReference>